<evidence type="ECO:0000313" key="12">
    <source>
        <dbReference type="EMBL" id="KAF5773670.1"/>
    </source>
</evidence>
<dbReference type="GO" id="GO:0046872">
    <property type="term" value="F:metal ion binding"/>
    <property type="evidence" value="ECO:0007669"/>
    <property type="project" value="UniProtKB-KW"/>
</dbReference>
<dbReference type="Pfam" id="PF00481">
    <property type="entry name" value="PP2C"/>
    <property type="match status" value="1"/>
</dbReference>
<dbReference type="Gene3D" id="3.60.40.10">
    <property type="entry name" value="PPM-type phosphatase domain"/>
    <property type="match status" value="1"/>
</dbReference>
<dbReference type="PROSITE" id="PS51746">
    <property type="entry name" value="PPM_2"/>
    <property type="match status" value="1"/>
</dbReference>
<evidence type="ECO:0000256" key="3">
    <source>
        <dbReference type="ARBA" id="ARBA00013081"/>
    </source>
</evidence>
<feature type="region of interest" description="Disordered" evidence="10">
    <location>
        <begin position="43"/>
        <end position="64"/>
    </location>
</feature>
<evidence type="ECO:0000256" key="6">
    <source>
        <dbReference type="ARBA" id="ARBA00022842"/>
    </source>
</evidence>
<dbReference type="SMART" id="SM00332">
    <property type="entry name" value="PP2Cc"/>
    <property type="match status" value="1"/>
</dbReference>
<organism evidence="13 14">
    <name type="scientific">Helianthus annuus</name>
    <name type="common">Common sunflower</name>
    <dbReference type="NCBI Taxonomy" id="4232"/>
    <lineage>
        <taxon>Eukaryota</taxon>
        <taxon>Viridiplantae</taxon>
        <taxon>Streptophyta</taxon>
        <taxon>Embryophyta</taxon>
        <taxon>Tracheophyta</taxon>
        <taxon>Spermatophyta</taxon>
        <taxon>Magnoliopsida</taxon>
        <taxon>eudicotyledons</taxon>
        <taxon>Gunneridae</taxon>
        <taxon>Pentapetalae</taxon>
        <taxon>asterids</taxon>
        <taxon>campanulids</taxon>
        <taxon>Asterales</taxon>
        <taxon>Asteraceae</taxon>
        <taxon>Asteroideae</taxon>
        <taxon>Heliantheae alliance</taxon>
        <taxon>Heliantheae</taxon>
        <taxon>Helianthus</taxon>
    </lineage>
</organism>
<dbReference type="SUPFAM" id="SSF81606">
    <property type="entry name" value="PP2C-like"/>
    <property type="match status" value="1"/>
</dbReference>
<comment type="cofactor">
    <cofactor evidence="1">
        <name>Mn(2+)</name>
        <dbReference type="ChEBI" id="CHEBI:29035"/>
    </cofactor>
</comment>
<accession>A0A251SSF2</accession>
<name>A0A251SSF2_HELAN</name>
<proteinExistence type="inferred from homology"/>
<gene>
    <name evidence="13" type="primary">HAI2</name>
    <name evidence="13" type="ORF">HannXRQ_Chr13g0405491</name>
    <name evidence="12" type="ORF">HanXRQr2_Chr13g0591151</name>
</gene>
<protein>
    <recommendedName>
        <fullName evidence="3">protein-serine/threonine phosphatase</fullName>
        <ecNumber evidence="3">3.1.3.16</ecNumber>
    </recommendedName>
</protein>
<evidence type="ECO:0000256" key="2">
    <source>
        <dbReference type="ARBA" id="ARBA00001946"/>
    </source>
</evidence>
<dbReference type="InParanoid" id="A0A251SSF2"/>
<evidence type="ECO:0000313" key="14">
    <source>
        <dbReference type="Proteomes" id="UP000215914"/>
    </source>
</evidence>
<keyword evidence="5 9" id="KW-0378">Hydrolase</keyword>
<dbReference type="EMBL" id="CM007902">
    <property type="protein sequence ID" value="OTG01758.1"/>
    <property type="molecule type" value="Genomic_DNA"/>
</dbReference>
<dbReference type="InterPro" id="IPR015655">
    <property type="entry name" value="PP2C"/>
</dbReference>
<evidence type="ECO:0000256" key="8">
    <source>
        <dbReference type="ARBA" id="ARBA00023211"/>
    </source>
</evidence>
<dbReference type="OMA" id="LAMGTCM"/>
<dbReference type="CDD" id="cd00143">
    <property type="entry name" value="PP2Cc"/>
    <property type="match status" value="1"/>
</dbReference>
<dbReference type="STRING" id="4232.A0A251SSF2"/>
<feature type="region of interest" description="Disordered" evidence="10">
    <location>
        <begin position="338"/>
        <end position="362"/>
    </location>
</feature>
<reference evidence="13" key="2">
    <citation type="submission" date="2017-02" db="EMBL/GenBank/DDBJ databases">
        <title>Sunflower complete genome.</title>
        <authorList>
            <person name="Langlade N."/>
            <person name="Munos S."/>
        </authorList>
    </citation>
    <scope>NUCLEOTIDE SEQUENCE [LARGE SCALE GENOMIC DNA]</scope>
    <source>
        <tissue evidence="13">Leaves</tissue>
    </source>
</reference>
<feature type="domain" description="PPM-type phosphatase" evidence="11">
    <location>
        <begin position="84"/>
        <end position="389"/>
    </location>
</feature>
<reference evidence="12 14" key="1">
    <citation type="journal article" date="2017" name="Nature">
        <title>The sunflower genome provides insights into oil metabolism, flowering and Asterid evolution.</title>
        <authorList>
            <person name="Badouin H."/>
            <person name="Gouzy J."/>
            <person name="Grassa C.J."/>
            <person name="Murat F."/>
            <person name="Staton S.E."/>
            <person name="Cottret L."/>
            <person name="Lelandais-Briere C."/>
            <person name="Owens G.L."/>
            <person name="Carrere S."/>
            <person name="Mayjonade B."/>
            <person name="Legrand L."/>
            <person name="Gill N."/>
            <person name="Kane N.C."/>
            <person name="Bowers J.E."/>
            <person name="Hubner S."/>
            <person name="Bellec A."/>
            <person name="Berard A."/>
            <person name="Berges H."/>
            <person name="Blanchet N."/>
            <person name="Boniface M.C."/>
            <person name="Brunel D."/>
            <person name="Catrice O."/>
            <person name="Chaidir N."/>
            <person name="Claudel C."/>
            <person name="Donnadieu C."/>
            <person name="Faraut T."/>
            <person name="Fievet G."/>
            <person name="Helmstetter N."/>
            <person name="King M."/>
            <person name="Knapp S.J."/>
            <person name="Lai Z."/>
            <person name="Le Paslier M.C."/>
            <person name="Lippi Y."/>
            <person name="Lorenzon L."/>
            <person name="Mandel J.R."/>
            <person name="Marage G."/>
            <person name="Marchand G."/>
            <person name="Marquand E."/>
            <person name="Bret-Mestries E."/>
            <person name="Morien E."/>
            <person name="Nambeesan S."/>
            <person name="Nguyen T."/>
            <person name="Pegot-Espagnet P."/>
            <person name="Pouilly N."/>
            <person name="Raftis F."/>
            <person name="Sallet E."/>
            <person name="Schiex T."/>
            <person name="Thomas J."/>
            <person name="Vandecasteele C."/>
            <person name="Vares D."/>
            <person name="Vear F."/>
            <person name="Vautrin S."/>
            <person name="Crespi M."/>
            <person name="Mangin B."/>
            <person name="Burke J.M."/>
            <person name="Salse J."/>
            <person name="Munos S."/>
            <person name="Vincourt P."/>
            <person name="Rieseberg L.H."/>
            <person name="Langlade N.B."/>
        </authorList>
    </citation>
    <scope>NUCLEOTIDE SEQUENCE [LARGE SCALE GENOMIC DNA]</scope>
    <source>
        <strain evidence="14">cv. SF193</strain>
        <tissue evidence="12">Leaves</tissue>
    </source>
</reference>
<comment type="cofactor">
    <cofactor evidence="2">
        <name>Mg(2+)</name>
        <dbReference type="ChEBI" id="CHEBI:18420"/>
    </cofactor>
</comment>
<evidence type="ECO:0000256" key="4">
    <source>
        <dbReference type="ARBA" id="ARBA00022723"/>
    </source>
</evidence>
<reference evidence="12" key="3">
    <citation type="submission" date="2020-06" db="EMBL/GenBank/DDBJ databases">
        <title>Helianthus annuus Genome sequencing and assembly Release 2.</title>
        <authorList>
            <person name="Gouzy J."/>
            <person name="Langlade N."/>
            <person name="Munos S."/>
        </authorList>
    </citation>
    <scope>NUCLEOTIDE SEQUENCE</scope>
    <source>
        <tissue evidence="12">Leaves</tissue>
    </source>
</reference>
<dbReference type="GO" id="GO:1902531">
    <property type="term" value="P:regulation of intracellular signal transduction"/>
    <property type="evidence" value="ECO:0000318"/>
    <property type="project" value="GO_Central"/>
</dbReference>
<comment type="similarity">
    <text evidence="9">Belongs to the PP2C family.</text>
</comment>
<sequence length="390" mass="42337">MKRVYGSLKSMMVGENGDDSTAKCRERRRRRMAMRRIAAVSSGASGSVMGEEKPNGVAKTRGDGPVSANTAAAIMSLIMPPPPVYGVLSVIGRQREMEDHVSVRLNLCGPEINGFRPVHFFGVFDGHGGRHVSALCKEQMHVFMEEELMRVTVDGGESSGGGGDVERWRLAINRSFQRMDEMALRLCLCGAVGSSSNICRCSPKLSFMGSTAVVSVVTNEYIFVANCGDSRAVLCRNGRAIPLSVDHKPNREDERARIEGCGGRIIFSNGARVEGILAMSRAIGDRLLKQWVTSEPEISITKREVGDECLILGSDGLWDVLSSELACNIVHECLQENRSSNVEPRTETHEGGNGEGPCPSRSESAATLLVRLALGRRSTDNISVIVIDLR</sequence>
<evidence type="ECO:0000313" key="13">
    <source>
        <dbReference type="EMBL" id="OTG01758.1"/>
    </source>
</evidence>
<keyword evidence="8" id="KW-0464">Manganese</keyword>
<dbReference type="EC" id="3.1.3.16" evidence="3"/>
<dbReference type="GO" id="GO:0004722">
    <property type="term" value="F:protein serine/threonine phosphatase activity"/>
    <property type="evidence" value="ECO:0000318"/>
    <property type="project" value="GO_Central"/>
</dbReference>
<keyword evidence="6" id="KW-0460">Magnesium</keyword>
<keyword evidence="7 9" id="KW-0904">Protein phosphatase</keyword>
<evidence type="ECO:0000259" key="11">
    <source>
        <dbReference type="PROSITE" id="PS51746"/>
    </source>
</evidence>
<dbReference type="PROSITE" id="PS01032">
    <property type="entry name" value="PPM_1"/>
    <property type="match status" value="1"/>
</dbReference>
<dbReference type="InterPro" id="IPR000222">
    <property type="entry name" value="PP2C_BS"/>
</dbReference>
<dbReference type="InterPro" id="IPR001932">
    <property type="entry name" value="PPM-type_phosphatase-like_dom"/>
</dbReference>
<dbReference type="OrthoDB" id="10264738at2759"/>
<feature type="region of interest" description="Disordered" evidence="10">
    <location>
        <begin position="1"/>
        <end position="23"/>
    </location>
</feature>
<dbReference type="FunCoup" id="A0A251SSF2">
    <property type="interactions" value="395"/>
</dbReference>
<keyword evidence="4" id="KW-0479">Metal-binding</keyword>
<dbReference type="Gramene" id="mRNA:HanXRQr2_Chr13g0591151">
    <property type="protein sequence ID" value="mRNA:HanXRQr2_Chr13g0591151"/>
    <property type="gene ID" value="HanXRQr2_Chr13g0591151"/>
</dbReference>
<dbReference type="EMBL" id="MNCJ02000328">
    <property type="protein sequence ID" value="KAF5773670.1"/>
    <property type="molecule type" value="Genomic_DNA"/>
</dbReference>
<evidence type="ECO:0000256" key="1">
    <source>
        <dbReference type="ARBA" id="ARBA00001936"/>
    </source>
</evidence>
<keyword evidence="14" id="KW-1185">Reference proteome</keyword>
<dbReference type="InterPro" id="IPR036457">
    <property type="entry name" value="PPM-type-like_dom_sf"/>
</dbReference>
<dbReference type="AlphaFoldDB" id="A0A251SSF2"/>
<dbReference type="FunFam" id="3.60.40.10:FF:000291">
    <property type="entry name" value="Protein phosphatase 2C 50"/>
    <property type="match status" value="1"/>
</dbReference>
<dbReference type="Proteomes" id="UP000215914">
    <property type="component" value="Chromosome 13"/>
</dbReference>
<dbReference type="PANTHER" id="PTHR47992">
    <property type="entry name" value="PROTEIN PHOSPHATASE"/>
    <property type="match status" value="1"/>
</dbReference>
<evidence type="ECO:0000256" key="9">
    <source>
        <dbReference type="RuleBase" id="RU003465"/>
    </source>
</evidence>
<evidence type="ECO:0000256" key="7">
    <source>
        <dbReference type="ARBA" id="ARBA00022912"/>
    </source>
</evidence>
<evidence type="ECO:0000256" key="10">
    <source>
        <dbReference type="SAM" id="MobiDB-lite"/>
    </source>
</evidence>
<evidence type="ECO:0000256" key="5">
    <source>
        <dbReference type="ARBA" id="ARBA00022801"/>
    </source>
</evidence>